<dbReference type="Gene3D" id="1.10.357.10">
    <property type="entry name" value="Tetracycline Repressor, domain 2"/>
    <property type="match status" value="1"/>
</dbReference>
<feature type="DNA-binding region" description="H-T-H motif" evidence="2">
    <location>
        <begin position="46"/>
        <end position="65"/>
    </location>
</feature>
<dbReference type="EMBL" id="WBJX01000005">
    <property type="protein sequence ID" value="KAB1636689.1"/>
    <property type="molecule type" value="Genomic_DNA"/>
</dbReference>
<comment type="caution">
    <text evidence="5">The sequence shown here is derived from an EMBL/GenBank/DDBJ whole genome shotgun (WGS) entry which is preliminary data.</text>
</comment>
<organism evidence="5 6">
    <name type="scientific">Pseudoclavibacter terrae</name>
    <dbReference type="NCBI Taxonomy" id="1530195"/>
    <lineage>
        <taxon>Bacteria</taxon>
        <taxon>Bacillati</taxon>
        <taxon>Actinomycetota</taxon>
        <taxon>Actinomycetes</taxon>
        <taxon>Micrococcales</taxon>
        <taxon>Microbacteriaceae</taxon>
        <taxon>Pseudoclavibacter</taxon>
    </lineage>
</organism>
<dbReference type="OrthoDB" id="3766519at2"/>
<dbReference type="Proteomes" id="UP000490386">
    <property type="component" value="Unassembled WGS sequence"/>
</dbReference>
<protein>
    <submittedName>
        <fullName evidence="5">TetR/AcrR family transcriptional regulator</fullName>
    </submittedName>
</protein>
<dbReference type="GO" id="GO:0000976">
    <property type="term" value="F:transcription cis-regulatory region binding"/>
    <property type="evidence" value="ECO:0007669"/>
    <property type="project" value="TreeGrafter"/>
</dbReference>
<name>A0A7J5AYY3_9MICO</name>
<dbReference type="PANTHER" id="PTHR30055">
    <property type="entry name" value="HTH-TYPE TRANSCRIPTIONAL REGULATOR RUTR"/>
    <property type="match status" value="1"/>
</dbReference>
<reference evidence="5 6" key="1">
    <citation type="submission" date="2019-09" db="EMBL/GenBank/DDBJ databases">
        <title>Phylogeny of genus Pseudoclavibacter and closely related genus.</title>
        <authorList>
            <person name="Li Y."/>
        </authorList>
    </citation>
    <scope>NUCLEOTIDE SEQUENCE [LARGE SCALE GENOMIC DNA]</scope>
    <source>
        <strain evidence="5 6">THG-MD12</strain>
    </source>
</reference>
<proteinExistence type="predicted"/>
<dbReference type="AlphaFoldDB" id="A0A7J5AYY3"/>
<dbReference type="RefSeq" id="WP_151424419.1">
    <property type="nucleotide sequence ID" value="NZ_WBJX01000005.1"/>
</dbReference>
<dbReference type="InterPro" id="IPR001647">
    <property type="entry name" value="HTH_TetR"/>
</dbReference>
<evidence type="ECO:0000256" key="1">
    <source>
        <dbReference type="ARBA" id="ARBA00023125"/>
    </source>
</evidence>
<gene>
    <name evidence="5" type="ORF">F8O03_13995</name>
</gene>
<evidence type="ECO:0000313" key="5">
    <source>
        <dbReference type="EMBL" id="KAB1636689.1"/>
    </source>
</evidence>
<evidence type="ECO:0000313" key="6">
    <source>
        <dbReference type="Proteomes" id="UP000490386"/>
    </source>
</evidence>
<dbReference type="PRINTS" id="PR00455">
    <property type="entry name" value="HTHTETR"/>
</dbReference>
<dbReference type="GO" id="GO:0003700">
    <property type="term" value="F:DNA-binding transcription factor activity"/>
    <property type="evidence" value="ECO:0007669"/>
    <property type="project" value="TreeGrafter"/>
</dbReference>
<dbReference type="PROSITE" id="PS50977">
    <property type="entry name" value="HTH_TETR_2"/>
    <property type="match status" value="1"/>
</dbReference>
<dbReference type="InterPro" id="IPR050109">
    <property type="entry name" value="HTH-type_TetR-like_transc_reg"/>
</dbReference>
<dbReference type="SUPFAM" id="SSF46689">
    <property type="entry name" value="Homeodomain-like"/>
    <property type="match status" value="1"/>
</dbReference>
<dbReference type="PANTHER" id="PTHR30055:SF226">
    <property type="entry name" value="HTH-TYPE TRANSCRIPTIONAL REGULATOR PKSA"/>
    <property type="match status" value="1"/>
</dbReference>
<evidence type="ECO:0000256" key="2">
    <source>
        <dbReference type="PROSITE-ProRule" id="PRU00335"/>
    </source>
</evidence>
<dbReference type="Pfam" id="PF00440">
    <property type="entry name" value="TetR_N"/>
    <property type="match status" value="1"/>
</dbReference>
<dbReference type="InterPro" id="IPR009057">
    <property type="entry name" value="Homeodomain-like_sf"/>
</dbReference>
<accession>A0A7J5AYY3</accession>
<evidence type="ECO:0000259" key="4">
    <source>
        <dbReference type="PROSITE" id="PS50977"/>
    </source>
</evidence>
<sequence length="200" mass="22106">MTEQPQPNPELKQAEHPRPAPRQHPTDLLKQAALVEFAAHGYEGASLQEIASKAGYTKANLLYHFGSKQGLFEQAVLEALGAFEELVDSLQHLDIGTEDRRLVGPFVDFLLQHRLAVHMFVNHRSTGAGEFIATRVDPIIERLVAALSEDDSDRALRIAIGLAGVTYCLANENIPGEARMQEPTRDELVDALTFISATRR</sequence>
<keyword evidence="1 2" id="KW-0238">DNA-binding</keyword>
<feature type="region of interest" description="Disordered" evidence="3">
    <location>
        <begin position="1"/>
        <end position="24"/>
    </location>
</feature>
<feature type="domain" description="HTH tetR-type" evidence="4">
    <location>
        <begin position="23"/>
        <end position="83"/>
    </location>
</feature>
<evidence type="ECO:0000256" key="3">
    <source>
        <dbReference type="SAM" id="MobiDB-lite"/>
    </source>
</evidence>
<keyword evidence="6" id="KW-1185">Reference proteome</keyword>